<evidence type="ECO:0000259" key="3">
    <source>
        <dbReference type="Pfam" id="PF12937"/>
    </source>
</evidence>
<dbReference type="SUPFAM" id="SSF50978">
    <property type="entry name" value="WD40 repeat-like"/>
    <property type="match status" value="1"/>
</dbReference>
<keyword evidence="4" id="KW-1185">Reference proteome</keyword>
<protein>
    <submittedName>
        <fullName evidence="5">F-box/WD repeat-containing protein 12</fullName>
    </submittedName>
</protein>
<dbReference type="RefSeq" id="XP_028265355.1">
    <property type="nucleotide sequence ID" value="XM_028409554.1"/>
</dbReference>
<dbReference type="InterPro" id="IPR036047">
    <property type="entry name" value="F-box-like_dom_sf"/>
</dbReference>
<evidence type="ECO:0000313" key="4">
    <source>
        <dbReference type="Proteomes" id="UP000515145"/>
    </source>
</evidence>
<dbReference type="InterPro" id="IPR015943">
    <property type="entry name" value="WD40/YVTN_repeat-like_dom_sf"/>
</dbReference>
<dbReference type="SMART" id="SM00320">
    <property type="entry name" value="WD40"/>
    <property type="match status" value="3"/>
</dbReference>
<gene>
    <name evidence="5" type="primary">fbxw12</name>
</gene>
<dbReference type="Gene3D" id="1.20.1280.50">
    <property type="match status" value="1"/>
</dbReference>
<dbReference type="PANTHER" id="PTHR46550:SF2">
    <property type="entry name" value="EXPRESSED SEQUENCE C85627-RELATED"/>
    <property type="match status" value="1"/>
</dbReference>
<dbReference type="CTD" id="285231"/>
<dbReference type="OrthoDB" id="63265at2759"/>
<dbReference type="GeneID" id="114438314"/>
<keyword evidence="2" id="KW-0833">Ubl conjugation pathway</keyword>
<dbReference type="Pfam" id="PF12937">
    <property type="entry name" value="F-box-like"/>
    <property type="match status" value="1"/>
</dbReference>
<proteinExistence type="predicted"/>
<dbReference type="InterPro" id="IPR052121">
    <property type="entry name" value="F-box_SCF_Substrate_Recog"/>
</dbReference>
<comment type="pathway">
    <text evidence="1">Protein modification; protein ubiquitination.</text>
</comment>
<dbReference type="Gene3D" id="2.130.10.10">
    <property type="entry name" value="YVTN repeat-like/Quinoprotein amine dehydrogenase"/>
    <property type="match status" value="2"/>
</dbReference>
<dbReference type="GO" id="GO:0005737">
    <property type="term" value="C:cytoplasm"/>
    <property type="evidence" value="ECO:0007669"/>
    <property type="project" value="TreeGrafter"/>
</dbReference>
<name>A0A6P7IAV3_9TELE</name>
<feature type="domain" description="F-box" evidence="3">
    <location>
        <begin position="10"/>
        <end position="51"/>
    </location>
</feature>
<dbReference type="Proteomes" id="UP000515145">
    <property type="component" value="Chromosome 7"/>
</dbReference>
<dbReference type="InterPro" id="IPR001810">
    <property type="entry name" value="F-box_dom"/>
</dbReference>
<sequence length="474" mass="52244">MDSDHPHLIDDCLIHIFTFLNEDGLISASCVCKDWHEAAETPWLWRRMCLQRWSFCNLAVLGGEEVNQSWKKYFLRRSYLEMKMTKGRSGGYTCKSLRGHTGSVVGLVYLQSKSNQCPDLWNSCATVCSASSDGTVRAWNIQNGELLWCSPVQSPLTGIISDEQHEVVITADSTGIIKAWQGQTGQEVASFSTGSPHCTLLQYNLNNTWFLAVGTNQGSVCTLADVTLTKKASVTVCDIFRVNTLLISPNKKWIVAGTKDNDDLSPKVIYTESLTSSSDDEDPLCQSVPVTGCQAAVFIPTQPARLAVVHHNGQRNDKALSVFDISIKKTRYKSEIQVQQVESFPLSLNTWSSAVLLEAKDSNCIVLAAGEQLWVYSLKGALLASFKDHIMPISSICVDSFRVVTASQDLSLRVLTWQNDRDQGLTLESRYHFLGGSHTVSRGFTHVACDFSSIVASVAGKDGKDVLKAYSFTS</sequence>
<dbReference type="AlphaFoldDB" id="A0A6P7IAV3"/>
<evidence type="ECO:0000256" key="1">
    <source>
        <dbReference type="ARBA" id="ARBA00004906"/>
    </source>
</evidence>
<dbReference type="PANTHER" id="PTHR46550">
    <property type="entry name" value="F-BOX ONLY PROTEIN 3"/>
    <property type="match status" value="1"/>
</dbReference>
<evidence type="ECO:0000256" key="2">
    <source>
        <dbReference type="ARBA" id="ARBA00022786"/>
    </source>
</evidence>
<dbReference type="SUPFAM" id="SSF81383">
    <property type="entry name" value="F-box domain"/>
    <property type="match status" value="1"/>
</dbReference>
<accession>A0A6P7IAV3</accession>
<dbReference type="InParanoid" id="A0A6P7IAV3"/>
<evidence type="ECO:0000313" key="5">
    <source>
        <dbReference type="RefSeq" id="XP_028265355.1"/>
    </source>
</evidence>
<organism evidence="4 5">
    <name type="scientific">Parambassis ranga</name>
    <name type="common">Indian glassy fish</name>
    <dbReference type="NCBI Taxonomy" id="210632"/>
    <lineage>
        <taxon>Eukaryota</taxon>
        <taxon>Metazoa</taxon>
        <taxon>Chordata</taxon>
        <taxon>Craniata</taxon>
        <taxon>Vertebrata</taxon>
        <taxon>Euteleostomi</taxon>
        <taxon>Actinopterygii</taxon>
        <taxon>Neopterygii</taxon>
        <taxon>Teleostei</taxon>
        <taxon>Neoteleostei</taxon>
        <taxon>Acanthomorphata</taxon>
        <taxon>Ovalentaria</taxon>
        <taxon>Ambassidae</taxon>
        <taxon>Parambassis</taxon>
    </lineage>
</organism>
<dbReference type="InterPro" id="IPR036322">
    <property type="entry name" value="WD40_repeat_dom_sf"/>
</dbReference>
<dbReference type="InterPro" id="IPR001680">
    <property type="entry name" value="WD40_rpt"/>
</dbReference>
<reference evidence="5" key="1">
    <citation type="submission" date="2025-08" db="UniProtKB">
        <authorList>
            <consortium name="RefSeq"/>
        </authorList>
    </citation>
    <scope>IDENTIFICATION</scope>
</reference>